<accession>A0A0A9HE23</accession>
<feature type="compositionally biased region" description="Gly residues" evidence="1">
    <location>
        <begin position="1"/>
        <end position="10"/>
    </location>
</feature>
<proteinExistence type="predicted"/>
<name>A0A0A9HE23_ARUDO</name>
<reference evidence="2" key="2">
    <citation type="journal article" date="2015" name="Data Brief">
        <title>Shoot transcriptome of the giant reed, Arundo donax.</title>
        <authorList>
            <person name="Barrero R.A."/>
            <person name="Guerrero F.D."/>
            <person name="Moolhuijzen P."/>
            <person name="Goolsby J.A."/>
            <person name="Tidwell J."/>
            <person name="Bellgard S.E."/>
            <person name="Bellgard M.I."/>
        </authorList>
    </citation>
    <scope>NUCLEOTIDE SEQUENCE</scope>
    <source>
        <tissue evidence="2">Shoot tissue taken approximately 20 cm above the soil surface</tissue>
    </source>
</reference>
<dbReference type="AlphaFoldDB" id="A0A0A9HE23"/>
<evidence type="ECO:0000256" key="1">
    <source>
        <dbReference type="SAM" id="MobiDB-lite"/>
    </source>
</evidence>
<protein>
    <submittedName>
        <fullName evidence="2">Uncharacterized protein</fullName>
    </submittedName>
</protein>
<organism evidence="2">
    <name type="scientific">Arundo donax</name>
    <name type="common">Giant reed</name>
    <name type="synonym">Donax arundinaceus</name>
    <dbReference type="NCBI Taxonomy" id="35708"/>
    <lineage>
        <taxon>Eukaryota</taxon>
        <taxon>Viridiplantae</taxon>
        <taxon>Streptophyta</taxon>
        <taxon>Embryophyta</taxon>
        <taxon>Tracheophyta</taxon>
        <taxon>Spermatophyta</taxon>
        <taxon>Magnoliopsida</taxon>
        <taxon>Liliopsida</taxon>
        <taxon>Poales</taxon>
        <taxon>Poaceae</taxon>
        <taxon>PACMAD clade</taxon>
        <taxon>Arundinoideae</taxon>
        <taxon>Arundineae</taxon>
        <taxon>Arundo</taxon>
    </lineage>
</organism>
<reference evidence="2" key="1">
    <citation type="submission" date="2014-09" db="EMBL/GenBank/DDBJ databases">
        <authorList>
            <person name="Magalhaes I.L.F."/>
            <person name="Oliveira U."/>
            <person name="Santos F.R."/>
            <person name="Vidigal T.H.D.A."/>
            <person name="Brescovit A.D."/>
            <person name="Santos A.J."/>
        </authorList>
    </citation>
    <scope>NUCLEOTIDE SEQUENCE</scope>
    <source>
        <tissue evidence="2">Shoot tissue taken approximately 20 cm above the soil surface</tissue>
    </source>
</reference>
<sequence>MSDAGIGGTPGNRRSAFPMSLKLAPPSWPVAK</sequence>
<dbReference type="EMBL" id="GBRH01164810">
    <property type="protein sequence ID" value="JAE33086.1"/>
    <property type="molecule type" value="Transcribed_RNA"/>
</dbReference>
<evidence type="ECO:0000313" key="2">
    <source>
        <dbReference type="EMBL" id="JAE33086.1"/>
    </source>
</evidence>
<feature type="region of interest" description="Disordered" evidence="1">
    <location>
        <begin position="1"/>
        <end position="32"/>
    </location>
</feature>